<organism evidence="1 2">
    <name type="scientific">Methylobacterium gregans</name>
    <dbReference type="NCBI Taxonomy" id="374424"/>
    <lineage>
        <taxon>Bacteria</taxon>
        <taxon>Pseudomonadati</taxon>
        <taxon>Pseudomonadota</taxon>
        <taxon>Alphaproteobacteria</taxon>
        <taxon>Hyphomicrobiales</taxon>
        <taxon>Methylobacteriaceae</taxon>
        <taxon>Methylobacterium</taxon>
    </lineage>
</organism>
<accession>A0AA37HM92</accession>
<evidence type="ECO:0000313" key="1">
    <source>
        <dbReference type="EMBL" id="GJD77976.1"/>
    </source>
</evidence>
<proteinExistence type="predicted"/>
<dbReference type="AlphaFoldDB" id="A0AA37HM92"/>
<gene>
    <name evidence="1" type="ORF">NBEOAGPD_1188</name>
</gene>
<evidence type="ECO:0000313" key="2">
    <source>
        <dbReference type="Proteomes" id="UP001055108"/>
    </source>
</evidence>
<reference evidence="1" key="1">
    <citation type="journal article" date="2016" name="Front. Microbiol.">
        <title>Genome Sequence of the Piezophilic, Mesophilic Sulfate-Reducing Bacterium Desulfovibrio indicus J2T.</title>
        <authorList>
            <person name="Cao J."/>
            <person name="Maignien L."/>
            <person name="Shao Z."/>
            <person name="Alain K."/>
            <person name="Jebbar M."/>
        </authorList>
    </citation>
    <scope>NUCLEOTIDE SEQUENCE</scope>
    <source>
        <strain evidence="1">NBRC 103626</strain>
    </source>
</reference>
<dbReference type="Proteomes" id="UP001055108">
    <property type="component" value="Unassembled WGS sequence"/>
</dbReference>
<comment type="caution">
    <text evidence="1">The sequence shown here is derived from an EMBL/GenBank/DDBJ whole genome shotgun (WGS) entry which is preliminary data.</text>
</comment>
<dbReference type="EMBL" id="BPQM01000026">
    <property type="protein sequence ID" value="GJD77976.1"/>
    <property type="molecule type" value="Genomic_DNA"/>
</dbReference>
<protein>
    <submittedName>
        <fullName evidence="1">Uncharacterized protein</fullName>
    </submittedName>
</protein>
<name>A0AA37HM92_9HYPH</name>
<reference evidence="1" key="2">
    <citation type="submission" date="2021-08" db="EMBL/GenBank/DDBJ databases">
        <authorList>
            <person name="Tani A."/>
            <person name="Ola A."/>
            <person name="Ogura Y."/>
            <person name="Katsura K."/>
            <person name="Hayashi T."/>
        </authorList>
    </citation>
    <scope>NUCLEOTIDE SEQUENCE</scope>
    <source>
        <strain evidence="1">NBRC 103626</strain>
    </source>
</reference>
<keyword evidence="2" id="KW-1185">Reference proteome</keyword>
<dbReference type="RefSeq" id="WP_238301707.1">
    <property type="nucleotide sequence ID" value="NZ_BPQM01000026.1"/>
</dbReference>
<sequence>MPHDTARLRLLDLAGACRLASADALLAARVFERDTADIGSATYVTRIRADMAALGVRLEQAAYHLEGEAHDPDLPGWLAHRAAGGVVLCKQADGAGRVVVADEERRTAQPVRLKHLLMKLGQRLRQVA</sequence>